<reference evidence="2" key="2">
    <citation type="journal article" date="2018" name="Mol. Plant Microbe Interact.">
        <title>Genome sequence resources for the wheat stripe rust pathogen (Puccinia striiformis f. sp. tritici) and the barley stripe rust pathogen (Puccinia striiformis f. sp. hordei).</title>
        <authorList>
            <person name="Xia C."/>
            <person name="Wang M."/>
            <person name="Yin C."/>
            <person name="Cornejo O.E."/>
            <person name="Hulbert S.H."/>
            <person name="Chen X."/>
        </authorList>
    </citation>
    <scope>NUCLEOTIDE SEQUENCE [LARGE SCALE GENOMIC DNA]</scope>
    <source>
        <strain evidence="2">93-210</strain>
    </source>
</reference>
<reference evidence="1 2" key="3">
    <citation type="journal article" date="2022" name="Microbiol. Spectr.">
        <title>Folding features and dynamics of 3D genome architecture in plant fungal pathogens.</title>
        <authorList>
            <person name="Xia C."/>
        </authorList>
    </citation>
    <scope>NUCLEOTIDE SEQUENCE [LARGE SCALE GENOMIC DNA]</scope>
    <source>
        <strain evidence="1 2">93-210</strain>
    </source>
</reference>
<name>A0ACC0E4Z2_9BASI</name>
<comment type="caution">
    <text evidence="1">The sequence shown here is derived from an EMBL/GenBank/DDBJ whole genome shotgun (WGS) entry which is preliminary data.</text>
</comment>
<proteinExistence type="predicted"/>
<evidence type="ECO:0000313" key="1">
    <source>
        <dbReference type="EMBL" id="KAI7944735.1"/>
    </source>
</evidence>
<dbReference type="Proteomes" id="UP001060170">
    <property type="component" value="Chromosome 10"/>
</dbReference>
<protein>
    <submittedName>
        <fullName evidence="1">Uncharacterized protein</fullName>
    </submittedName>
</protein>
<sequence length="156" mass="17594">MYPPTHHPISPGPNQLRPLQDQPPHITGPKPTPTLTRHVSPYLPPHITRPEPTPASLHNTTPQTITRTADQHTDLIRLVRRHTNITQHSILPVATVFVLYVTRDQVQERGYANLSEWRSRKVLLLQGLGSKTSDEFPCELEAVEEIPDLDCSPAFL</sequence>
<keyword evidence="2" id="KW-1185">Reference proteome</keyword>
<organism evidence="1 2">
    <name type="scientific">Puccinia striiformis f. sp. tritici</name>
    <dbReference type="NCBI Taxonomy" id="168172"/>
    <lineage>
        <taxon>Eukaryota</taxon>
        <taxon>Fungi</taxon>
        <taxon>Dikarya</taxon>
        <taxon>Basidiomycota</taxon>
        <taxon>Pucciniomycotina</taxon>
        <taxon>Pucciniomycetes</taxon>
        <taxon>Pucciniales</taxon>
        <taxon>Pucciniaceae</taxon>
        <taxon>Puccinia</taxon>
    </lineage>
</organism>
<dbReference type="EMBL" id="CM045874">
    <property type="protein sequence ID" value="KAI7944735.1"/>
    <property type="molecule type" value="Genomic_DNA"/>
</dbReference>
<evidence type="ECO:0000313" key="2">
    <source>
        <dbReference type="Proteomes" id="UP001060170"/>
    </source>
</evidence>
<accession>A0ACC0E4Z2</accession>
<reference evidence="2" key="1">
    <citation type="journal article" date="2018" name="BMC Genomics">
        <title>Genomic insights into host adaptation between the wheat stripe rust pathogen (Puccinia striiformis f. sp. tritici) and the barley stripe rust pathogen (Puccinia striiformis f. sp. hordei).</title>
        <authorList>
            <person name="Xia C."/>
            <person name="Wang M."/>
            <person name="Yin C."/>
            <person name="Cornejo O.E."/>
            <person name="Hulbert S.H."/>
            <person name="Chen X."/>
        </authorList>
    </citation>
    <scope>NUCLEOTIDE SEQUENCE [LARGE SCALE GENOMIC DNA]</scope>
    <source>
        <strain evidence="2">93-210</strain>
    </source>
</reference>
<gene>
    <name evidence="1" type="ORF">MJO28_010430</name>
</gene>